<reference evidence="1" key="2">
    <citation type="journal article" date="2015" name="Data Brief">
        <title>Shoot transcriptome of the giant reed, Arundo donax.</title>
        <authorList>
            <person name="Barrero R.A."/>
            <person name="Guerrero F.D."/>
            <person name="Moolhuijzen P."/>
            <person name="Goolsby J.A."/>
            <person name="Tidwell J."/>
            <person name="Bellgard S.E."/>
            <person name="Bellgard M.I."/>
        </authorList>
    </citation>
    <scope>NUCLEOTIDE SEQUENCE</scope>
    <source>
        <tissue evidence="1">Shoot tissue taken approximately 20 cm above the soil surface</tissue>
    </source>
</reference>
<sequence>MNCRKTYAQMSSSCGRQ</sequence>
<proteinExistence type="predicted"/>
<name>A0A0A8ZT62_ARUDO</name>
<dbReference type="EMBL" id="GBRH01257007">
    <property type="protein sequence ID" value="JAD40888.1"/>
    <property type="molecule type" value="Transcribed_RNA"/>
</dbReference>
<organism evidence="1">
    <name type="scientific">Arundo donax</name>
    <name type="common">Giant reed</name>
    <name type="synonym">Donax arundinaceus</name>
    <dbReference type="NCBI Taxonomy" id="35708"/>
    <lineage>
        <taxon>Eukaryota</taxon>
        <taxon>Viridiplantae</taxon>
        <taxon>Streptophyta</taxon>
        <taxon>Embryophyta</taxon>
        <taxon>Tracheophyta</taxon>
        <taxon>Spermatophyta</taxon>
        <taxon>Magnoliopsida</taxon>
        <taxon>Liliopsida</taxon>
        <taxon>Poales</taxon>
        <taxon>Poaceae</taxon>
        <taxon>PACMAD clade</taxon>
        <taxon>Arundinoideae</taxon>
        <taxon>Arundineae</taxon>
        <taxon>Arundo</taxon>
    </lineage>
</organism>
<accession>A0A0A8ZT62</accession>
<evidence type="ECO:0000313" key="1">
    <source>
        <dbReference type="EMBL" id="JAD40888.1"/>
    </source>
</evidence>
<protein>
    <submittedName>
        <fullName evidence="1">Uncharacterized protein</fullName>
    </submittedName>
</protein>
<reference evidence="1" key="1">
    <citation type="submission" date="2014-09" db="EMBL/GenBank/DDBJ databases">
        <authorList>
            <person name="Magalhaes I.L.F."/>
            <person name="Oliveira U."/>
            <person name="Santos F.R."/>
            <person name="Vidigal T.H.D.A."/>
            <person name="Brescovit A.D."/>
            <person name="Santos A.J."/>
        </authorList>
    </citation>
    <scope>NUCLEOTIDE SEQUENCE</scope>
    <source>
        <tissue evidence="1">Shoot tissue taken approximately 20 cm above the soil surface</tissue>
    </source>
</reference>
<dbReference type="AlphaFoldDB" id="A0A0A8ZT62"/>